<dbReference type="PANTHER" id="PTHR45624:SF12">
    <property type="entry name" value="MITOCHONDRIAL ORNITHINE TRANSPORTER 1"/>
    <property type="match status" value="1"/>
</dbReference>
<sequence>MSVAVGATYPELEDIQPAPPRTRPARWTGVPMPDTVRRLFRQFPRHVWPQAQAVLSNEDAGRVPKRLVLHVTPASPHAANAWASADPVCLRWQMELLFRGASFDCEPATDTYWSPDGQWPVAELPPGERMPRQGGTSQPPLLGSAALPHYVDNYFPFTRREADEKPLWPDNTEEEVLLWQNLLEGRIMAGVLLACLQAGVYAPAPGPTPLLRRWFSGILPGETTAEQAALARLARLSSSGASPSSLAAVFGRDFMADTRNPLALVPGYSVDWVGFLSGQTDHSAPDPATADYVPAGLRIDRDAILRDAVEALEAVATRLEAQGTSHSDGTWFLGASRPSQLDALLFAILYTLDTLPSDAAPALTRVVARHAGLGAYRQRLHTPFDIVKVRVQTAPPGYFKGAYTQLTSGVGDCIAHIIKDEGAMAFYKGTTMPLIGVGACVSIQFGVVQYFKRLFGDKNAKRGRQDLSHVQLYTSGLAGGIANSVLAGPIEHVRIRMQTQKGNELRGPFDALRQIAARGGVSSVFRGMSPTVLREGHGMGIYFLTYEYLVQKKLQADKISREQLPNTTSMLAGAAAGTVLWLMVYPIDVVKSYLQTDAIDPAKRRFRGSLDVVRHIYQTGGLRGFVRGIEPTLIRAPFANGATFVAFEAAMRYLSAM</sequence>
<dbReference type="AlphaFoldDB" id="A0AAF0EB25"/>
<keyword evidence="3" id="KW-0813">Transport</keyword>
<dbReference type="GO" id="GO:0000064">
    <property type="term" value="F:L-ornithine transmembrane transporter activity"/>
    <property type="evidence" value="ECO:0007669"/>
    <property type="project" value="TreeGrafter"/>
</dbReference>
<keyword evidence="5" id="KW-0677">Repeat</keyword>
<gene>
    <name evidence="10" type="ORF">MEQU1_000425</name>
</gene>
<reference evidence="10" key="1">
    <citation type="submission" date="2023-03" db="EMBL/GenBank/DDBJ databases">
        <title>Mating type loci evolution in Malassezia.</title>
        <authorList>
            <person name="Coelho M.A."/>
        </authorList>
    </citation>
    <scope>NUCLEOTIDE SEQUENCE</scope>
    <source>
        <strain evidence="10">CBS 12830</strain>
    </source>
</reference>
<dbReference type="EMBL" id="CP119900">
    <property type="protein sequence ID" value="WFD21769.1"/>
    <property type="molecule type" value="Genomic_DNA"/>
</dbReference>
<comment type="similarity">
    <text evidence="2">Belongs to the mitochondrial carrier (TC 2.A.29) family.</text>
</comment>
<dbReference type="SUPFAM" id="SSF103506">
    <property type="entry name" value="Mitochondrial carrier"/>
    <property type="match status" value="1"/>
</dbReference>
<evidence type="ECO:0000256" key="9">
    <source>
        <dbReference type="SAM" id="MobiDB-lite"/>
    </source>
</evidence>
<evidence type="ECO:0000256" key="3">
    <source>
        <dbReference type="ARBA" id="ARBA00022448"/>
    </source>
</evidence>
<evidence type="ECO:0000256" key="5">
    <source>
        <dbReference type="ARBA" id="ARBA00022737"/>
    </source>
</evidence>
<dbReference type="GO" id="GO:0031966">
    <property type="term" value="C:mitochondrial membrane"/>
    <property type="evidence" value="ECO:0007669"/>
    <property type="project" value="UniProtKB-SubCell"/>
</dbReference>
<keyword evidence="7" id="KW-0496">Mitochondrion</keyword>
<dbReference type="InterPro" id="IPR050567">
    <property type="entry name" value="Mitochondrial_Carrier"/>
</dbReference>
<dbReference type="GO" id="GO:1990575">
    <property type="term" value="P:mitochondrial L-ornithine transmembrane transport"/>
    <property type="evidence" value="ECO:0007669"/>
    <property type="project" value="TreeGrafter"/>
</dbReference>
<evidence type="ECO:0000256" key="8">
    <source>
        <dbReference type="ARBA" id="ARBA00023136"/>
    </source>
</evidence>
<dbReference type="PANTHER" id="PTHR45624">
    <property type="entry name" value="MITOCHONDRIAL BASIC AMINO ACIDS TRANSPORTER-RELATED"/>
    <property type="match status" value="1"/>
</dbReference>
<accession>A0AAF0EB25</accession>
<evidence type="ECO:0000313" key="10">
    <source>
        <dbReference type="EMBL" id="WFD21769.1"/>
    </source>
</evidence>
<dbReference type="InterPro" id="IPR023395">
    <property type="entry name" value="MCP_dom_sf"/>
</dbReference>
<evidence type="ECO:0000256" key="2">
    <source>
        <dbReference type="ARBA" id="ARBA00006375"/>
    </source>
</evidence>
<comment type="subcellular location">
    <subcellularLocation>
        <location evidence="1">Mitochondrion membrane</location>
        <topology evidence="1">Multi-pass membrane protein</topology>
    </subcellularLocation>
</comment>
<dbReference type="Proteomes" id="UP001214415">
    <property type="component" value="Chromosome 1"/>
</dbReference>
<evidence type="ECO:0000256" key="6">
    <source>
        <dbReference type="ARBA" id="ARBA00022989"/>
    </source>
</evidence>
<evidence type="ECO:0000256" key="4">
    <source>
        <dbReference type="ARBA" id="ARBA00022692"/>
    </source>
</evidence>
<evidence type="ECO:0000256" key="7">
    <source>
        <dbReference type="ARBA" id="ARBA00023128"/>
    </source>
</evidence>
<keyword evidence="11" id="KW-1185">Reference proteome</keyword>
<dbReference type="InterPro" id="IPR018108">
    <property type="entry name" value="MCP_transmembrane"/>
</dbReference>
<evidence type="ECO:0000313" key="11">
    <source>
        <dbReference type="Proteomes" id="UP001214415"/>
    </source>
</evidence>
<dbReference type="Pfam" id="PF00153">
    <property type="entry name" value="Mito_carr"/>
    <property type="match status" value="3"/>
</dbReference>
<protein>
    <submittedName>
        <fullName evidence="10">Uncharacterized protein</fullName>
    </submittedName>
</protein>
<evidence type="ECO:0000256" key="1">
    <source>
        <dbReference type="ARBA" id="ARBA00004225"/>
    </source>
</evidence>
<proteinExistence type="inferred from homology"/>
<keyword evidence="6" id="KW-1133">Transmembrane helix</keyword>
<feature type="region of interest" description="Disordered" evidence="9">
    <location>
        <begin position="1"/>
        <end position="30"/>
    </location>
</feature>
<name>A0AAF0EB25_9BASI</name>
<keyword evidence="4" id="KW-0812">Transmembrane</keyword>
<keyword evidence="8" id="KW-0472">Membrane</keyword>
<organism evidence="10 11">
    <name type="scientific">Malassezia equina</name>
    <dbReference type="NCBI Taxonomy" id="1381935"/>
    <lineage>
        <taxon>Eukaryota</taxon>
        <taxon>Fungi</taxon>
        <taxon>Dikarya</taxon>
        <taxon>Basidiomycota</taxon>
        <taxon>Ustilaginomycotina</taxon>
        <taxon>Malasseziomycetes</taxon>
        <taxon>Malasseziales</taxon>
        <taxon>Malasseziaceae</taxon>
        <taxon>Malassezia</taxon>
    </lineage>
</organism>
<dbReference type="Gene3D" id="1.50.40.10">
    <property type="entry name" value="Mitochondrial carrier domain"/>
    <property type="match status" value="1"/>
</dbReference>